<evidence type="ECO:0000313" key="2">
    <source>
        <dbReference type="Proteomes" id="UP000265618"/>
    </source>
</evidence>
<evidence type="ECO:0000313" key="1">
    <source>
        <dbReference type="EMBL" id="GIQ79893.1"/>
    </source>
</evidence>
<dbReference type="Proteomes" id="UP000265618">
    <property type="component" value="Unassembled WGS sequence"/>
</dbReference>
<accession>A0A9K3CML5</accession>
<reference evidence="1 2" key="1">
    <citation type="journal article" date="2018" name="PLoS ONE">
        <title>The draft genome of Kipferlia bialata reveals reductive genome evolution in fornicate parasites.</title>
        <authorList>
            <person name="Tanifuji G."/>
            <person name="Takabayashi S."/>
            <person name="Kume K."/>
            <person name="Takagi M."/>
            <person name="Nakayama T."/>
            <person name="Kamikawa R."/>
            <person name="Inagaki Y."/>
            <person name="Hashimoto T."/>
        </authorList>
    </citation>
    <scope>NUCLEOTIDE SEQUENCE [LARGE SCALE GENOMIC DNA]</scope>
    <source>
        <strain evidence="1">NY0173</strain>
    </source>
</reference>
<organism evidence="1 2">
    <name type="scientific">Kipferlia bialata</name>
    <dbReference type="NCBI Taxonomy" id="797122"/>
    <lineage>
        <taxon>Eukaryota</taxon>
        <taxon>Metamonada</taxon>
        <taxon>Carpediemonas-like organisms</taxon>
        <taxon>Kipferlia</taxon>
    </lineage>
</organism>
<protein>
    <submittedName>
        <fullName evidence="1">Uncharacterized protein</fullName>
    </submittedName>
</protein>
<comment type="caution">
    <text evidence="1">The sequence shown here is derived from an EMBL/GenBank/DDBJ whole genome shotgun (WGS) entry which is preliminary data.</text>
</comment>
<proteinExistence type="predicted"/>
<keyword evidence="2" id="KW-1185">Reference proteome</keyword>
<gene>
    <name evidence="1" type="ORF">KIPB_000598</name>
</gene>
<name>A0A9K3CML5_9EUKA</name>
<dbReference type="EMBL" id="BDIP01000073">
    <property type="protein sequence ID" value="GIQ79893.1"/>
    <property type="molecule type" value="Genomic_DNA"/>
</dbReference>
<sequence>MYNGDRDGIVPHMAYGVDVLGLSVTGDLSVGQTLTAAEVNADSVTATSAVIGTTTYGATSIQMEDVVSGSTVAFTVAGQGSVNNAVPAGEVIIKGGSGTNSGANVVVRGGYDDVASYSVGDVVLSAECDGCTSASTSGVISVLSTLEAEKDVSVAGSLDVTGFTTLSSVEVTDLVTDAVTTPVLSVGDSSESYGFTYDPSSETMTVSGTSASASMVIDGTVELGDVVVSGTATLDAVVATDVTLGSITVTADPPTLTLVDTGGAAPDFTISGMQVSNVSASGGNLVVSAGNGVTQGGDVEVTAGSPTSTGTMGDVILSAECPSDLFGCTPGSVNFLSSISGADATFSGTVTGSGGILATTVSSEAVYITADLGVGATDAQVLSLSHDGTDAVLESLNGEALLIKSDTGIVHVGSDLAVDTLLTDTISPSSGSSVSVEAGSVEFAVGSSGAVTVVDSSDTTVVTLGADGSLDAVSMSVSGAVQTDSLDAVDVSVSGDLTVSGSVYAATVAHDTQISFSAPSTSVTALNAVTVETDTLQLGDLTLSHPGDYELGFDTNFTSAGSEFSITGQASNSESGGDVTLAGGAGKSLGGSLTLSSGSADLDSGSAGSVTLSAECVASNLNPCTAGQIQMVSAVSASSGINVSNGIVADVVDVTGSVSTPVLTVDDALEVSYSSLNSRVDIDADGLDLTISATSVVLEADETVFVTGEHELSIKYDAGSTSFEISSGEDLLISDAVEFGGDVTVSGALTAATVTAGEVNLSDGHLTIVHDTDHVSISADEPITIDTTSVVVAGDLAADGGIDVSTGVVSFASSGLELSSSGISFSTTSGQSLSIVGETSGSGTGGDVTVSGGVGSTSGGDVVLAGGRCTSANCSAGDVVLGDASSNGSVTVVVPLSVSDEATFTDLTVTGDLVAHTFTANSSGITITGDLVVDTTMTAANVEADTMTTPLIESDGDLTISPTSDLVLAPGGNLLLPAETFSTQINVGTTSDSVALTRDSSGALSVDSSLLVEDSLEVGGTLSVSGLSSFTSDLTVGTAGVNADLTVHGTVDVSGTVASDEIVVGDINLSGTSISLSDCATAPSTFTVAGQSSSMVSSAGGDLTIQSGAGGAGGSAGDVILSAVCDDAGCADGVVSVVSPMTTESVSVSGTLTVGNIDIATTGVSLSYDGTGTPATLAAGANNALLLTSGQSAGSVDGGVTITGDNITLTATTTTVSGGTLVADSIEVTSLTVGDLSVAESSGVIEFSSTKEFEFDQTVSAPTLAADTVEVGDVKLTQDSYASVDVLAVDHPLYVETDESILLVLAAADGTEVLTVEHDAVTVHSTLVVDNLSVTGDAVFDSLQMGSVSFDNDIQATGFKIKDADDGDVFSMSYTSDGVQLESLLAGGDIALTTNNGSVTVSSPLVLADTLTVGDVEIHGDSDTLSLTSPLSVAVATDGVALEVKDQGGSAVLTVDTTGNTLDLSTLGMSVASLEAGSVDVSGSVEVSGTLTLNTLDVPSGGTNISLQAPLSIDGDLTVTGQVSATEDSSIAGIDITYESITGYALSPADSSSAGSTLSITGQTSAQVGGDLVLAAGDSSGSANGGDIQILAGSSSSGESGDIVLSAECPAGASSCTAGQVRVLSDLVAQDVSATILTATSLDASGSVTADQVISSSYSLLNGSDVEKGSLVVDGSDNVVLSATDPAGDIELNASTITMSGDVSIAGALDVAGLTIDVNDLDTKNRLYVADSGVRSLVIAGGATVDTVASGSVEISSGVSTSTSGDVTIQTYPTSSTGSISVSTVCSGNHCRSGDITFSTGCSESNCSEGDILMEGSVSVSTGHSLTVGTTVIDGTSVSAEALSVTDGVDTLEFGSSAISARDLTITATTGDLTLATTAVDGTVEVQNTLVVDSLEIGSIAVSDDAGALEIAASLSVVGNVESTSVEATTATITTLTAATITSAAALSVEAEDDLVLGTASVTTGVVSVVSDAEFSGTVTFESDFSVTGTTTLDTADVGTLNIADSLVYSGSSAAEFTTIQISDAIDVQSGSLSITAGSAELLSLASDEVVFYPDASPMTVTSSGVTVDSLVATDIAMGDFQIREYFLDFATTIDSDGSTLRITGQGSTSGKGGAVHIQGGEGTTNGGDVVIASGTSDGTDPLTDSSGNIFLSVAHTNAPGYIVLGSSTDNTFGSYDSGNIYVEAETLFVSGGIEAQGTISGDVETTNFSFMGDSAERFSIVYSSGDDTVTLGTDAASSLILGAGGLGVSFTDTVTFEDTLEVEGSLSALGGLDVVSAGGSETLSLLVDGTTPTISTTSSALVLDGSLTVTGDVTAEAGVTATQFVVGELAMGLYDSVNLGVGYTSAAATTVAGGSVTVAGQTTTDEIGGSVTLQAGGAVAGTSGSVVLQSGDCAIANCVAGDIVSMGVVPLIIVLNATNQYTGNGVGDGIVDVRSPISGTSAEFTSLDAQDLVFETVDITNGSDDTVLRLSYDGVGTYAENSFVLSIANSDAADTQADIVIQGQDTSVSGGGDVYILGGGAGRPTTAGDVYIYAGEGPTGGNVVIGNPALDVGATGGTVTINTDLIVDAEATFEDDVTMEADLTVVGTLTAASAAVSAFSLASDELIISYSSPDVVYTADSHMFVGDVSVTGDLTVAEVVFDATSSLTFDTDHLALTGDMEVTGTVSVSGDLTAASMTATSLTTDTVSSADTLTIGSVNGSDANIKSQIVVDHTTGVSIDAATTTITGDLVVTGNLSADDISDATLSLYSLEITDNISFVEGGSPDSEFTLGFEGPERRFLFGYTDDYTGSGTDAYGITIQGQAQSADTRHAGNVSLVGGAVSGAGVGDGGSIYITGGSTTTGDGGDIILTAGTGGANDGQVIMDGAVEVESASVSQLSLYDSNTGSAIEMLSVSATTDTVTDVVLELHDGADYNMYIQSEDYIDGVSSRVGFEQDGSHNVSLVATAVSATSITIGDSGGSSNVVELTQTAGVLEIEGHLQVVAADDAYLMTVRNVATTEVLALSNTELAIDADLDITSGTLVVGDRDASCTELSETMLRITDDNSDPSNSETLEVTADAISYTTQTGSVEGSLVLLDTGGTQLASILSADGSDVSIGKASAADTGANLTVTADADLAFVSSTQSVTINAATDLELQAGTAVTVTGSTVEITADTTVDIEAATSVTLKGTSVVLEETGGTAMLSLTRPSSDTVLVDADTNDVEISANSLTVGTETNFYLELGASGSREQVLGADFDTGVVWMGESPVAPAITGSRHGIYVGLENMADDNTIGNVLISTRSTSAASPLGGHVIIRGGPRTFTDGGTDKRSSGSILLRTATPTSTNAAFATEESAPQVIVAAERLRVYRDPASDSGGFINPAMTHHDASNVYTRNPPLDFTCQTGDMFTSLHGDATDPAGVQVHIGVCAVFDDNGTDSNFIFWFEPTVSLDISDGASAVEYAPVFSDAVEPVVITDYCAAYSDDPDCT</sequence>